<dbReference type="Proteomes" id="UP000807342">
    <property type="component" value="Unassembled WGS sequence"/>
</dbReference>
<dbReference type="EMBL" id="MU151060">
    <property type="protein sequence ID" value="KAF9453552.1"/>
    <property type="molecule type" value="Genomic_DNA"/>
</dbReference>
<evidence type="ECO:0000256" key="3">
    <source>
        <dbReference type="SAM" id="SignalP"/>
    </source>
</evidence>
<dbReference type="SMART" id="SM00736">
    <property type="entry name" value="CADG"/>
    <property type="match status" value="2"/>
</dbReference>
<dbReference type="OrthoDB" id="414243at2759"/>
<dbReference type="InterPro" id="IPR015919">
    <property type="entry name" value="Cadherin-like_sf"/>
</dbReference>
<dbReference type="InterPro" id="IPR013783">
    <property type="entry name" value="Ig-like_fold"/>
</dbReference>
<evidence type="ECO:0000256" key="1">
    <source>
        <dbReference type="SAM" id="MobiDB-lite"/>
    </source>
</evidence>
<evidence type="ECO:0000313" key="5">
    <source>
        <dbReference type="EMBL" id="KAF9453552.1"/>
    </source>
</evidence>
<keyword evidence="3" id="KW-0732">Signal</keyword>
<comment type="caution">
    <text evidence="5">The sequence shown here is derived from an EMBL/GenBank/DDBJ whole genome shotgun (WGS) entry which is preliminary data.</text>
</comment>
<dbReference type="SUPFAM" id="SSF49313">
    <property type="entry name" value="Cadherin-like"/>
    <property type="match status" value="2"/>
</dbReference>
<sequence>MSTIHPLPPVSMIVTLFAFLCLIPVIRAASDSGVTVFNPLETQFPTIARVNKYWTWSPSRDTFHSDDGDLRYTTSTLPTWMAFDARGFMFVGTPSEDDVGSLDVTVTAHGSSASASSSVTLFVSKNPPPSPRLSVAAQFLAENPSLSSVFPLTIGSSLAASDPTLRIPSKWSFSIGFEFNTYESVNDAVYYAVKQANGSSLPDWMSFNRHEITLNGVTPSEKELVTPTTFHLQLHASDQEGYSAGSMSFGIIIASHELSATNSMPTINITTTSPSNIHLDSPADFSGIFVDDKPIHPQNISDLIIDISGHEDWLQYNRINRSLSGNPRPDLAGQRLTLPVTLITTFNQSINTNVSLALVPSYFNQESLPTEYVAPGDKISLSLTQFFSNSTFESGPRDVNLTMTYEPSDIKPWFKLLDGPQLEGIVPDDCPTIHILVMFTAYSHITHSTSHASLPIFVSAPENDRKAHRGHWAGLTNAQHARMVLALVITLGILGGLCLIGGLLAIVRRCARVEDTALTGEEGRNAWSEKDRKWYGFDGGSPGRFNTKRPGQKTPILGATESGEGFGFGLHRVQERGGDSLGQAGSPSGQSSGMMSKREFFAKLKQTVRYVSNRYSPKRRRTIGSGEGRSTARPVLVRARTVPPEADVLPFEHAVDAYPTNLFREPSNPGSSTLSRSPSTSTAAYSIPQRRGDFGRPKPRTQVHFDEGQQHVRPVSRTSTRSNKSLTIFSQDSPLVGVIADVSPISPTPAVVRPRLVPFTSSTRVPVPSLSPGAIPDSMGSPATHNIFAGGKRITSQKAKIVKIPGSSEDAGSVKKSGSGDELRIGLRYVQALGADNLFGPLISPGVSSNVRSSFSSLESSTAGHNKASGAPTEKRVLVIPGQKFKFLVQVPPVSIAARAQGKVISTPPPIIPREYNVKIISGQPLSQLHVDLNGIETRGTAEVAGECTKEDLGIVTFGIYAGRNDEICLAMIIIEVAEAR</sequence>
<evidence type="ECO:0000259" key="4">
    <source>
        <dbReference type="SMART" id="SM00736"/>
    </source>
</evidence>
<feature type="domain" description="Dystroglycan-type cadherin-like" evidence="4">
    <location>
        <begin position="35"/>
        <end position="131"/>
    </location>
</feature>
<reference evidence="5" key="1">
    <citation type="submission" date="2020-11" db="EMBL/GenBank/DDBJ databases">
        <authorList>
            <consortium name="DOE Joint Genome Institute"/>
            <person name="Ahrendt S."/>
            <person name="Riley R."/>
            <person name="Andreopoulos W."/>
            <person name="Labutti K."/>
            <person name="Pangilinan J."/>
            <person name="Ruiz-Duenas F.J."/>
            <person name="Barrasa J.M."/>
            <person name="Sanchez-Garcia M."/>
            <person name="Camarero S."/>
            <person name="Miyauchi S."/>
            <person name="Serrano A."/>
            <person name="Linde D."/>
            <person name="Babiker R."/>
            <person name="Drula E."/>
            <person name="Ayuso-Fernandez I."/>
            <person name="Pacheco R."/>
            <person name="Padilla G."/>
            <person name="Ferreira P."/>
            <person name="Barriuso J."/>
            <person name="Kellner H."/>
            <person name="Castanera R."/>
            <person name="Alfaro M."/>
            <person name="Ramirez L."/>
            <person name="Pisabarro A.G."/>
            <person name="Kuo A."/>
            <person name="Tritt A."/>
            <person name="Lipzen A."/>
            <person name="He G."/>
            <person name="Yan M."/>
            <person name="Ng V."/>
            <person name="Cullen D."/>
            <person name="Martin F."/>
            <person name="Rosso M.-N."/>
            <person name="Henrissat B."/>
            <person name="Hibbett D."/>
            <person name="Martinez A.T."/>
            <person name="Grigoriev I.V."/>
        </authorList>
    </citation>
    <scope>NUCLEOTIDE SEQUENCE</scope>
    <source>
        <strain evidence="5">MF-IS2</strain>
    </source>
</reference>
<proteinExistence type="predicted"/>
<name>A0A9P5XNB0_9AGAR</name>
<evidence type="ECO:0000313" key="6">
    <source>
        <dbReference type="Proteomes" id="UP000807342"/>
    </source>
</evidence>
<feature type="transmembrane region" description="Helical" evidence="2">
    <location>
        <begin position="483"/>
        <end position="507"/>
    </location>
</feature>
<dbReference type="InterPro" id="IPR006644">
    <property type="entry name" value="Cadg"/>
</dbReference>
<dbReference type="GO" id="GO:0016020">
    <property type="term" value="C:membrane"/>
    <property type="evidence" value="ECO:0007669"/>
    <property type="project" value="InterPro"/>
</dbReference>
<feature type="chain" id="PRO_5040259512" description="Dystroglycan-type cadherin-like domain-containing protein" evidence="3">
    <location>
        <begin position="29"/>
        <end position="981"/>
    </location>
</feature>
<gene>
    <name evidence="5" type="ORF">P691DRAFT_755404</name>
</gene>
<keyword evidence="2" id="KW-0812">Transmembrane</keyword>
<feature type="compositionally biased region" description="Low complexity" evidence="1">
    <location>
        <begin position="666"/>
        <end position="682"/>
    </location>
</feature>
<dbReference type="AlphaFoldDB" id="A0A9P5XNB0"/>
<organism evidence="5 6">
    <name type="scientific">Macrolepiota fuliginosa MF-IS2</name>
    <dbReference type="NCBI Taxonomy" id="1400762"/>
    <lineage>
        <taxon>Eukaryota</taxon>
        <taxon>Fungi</taxon>
        <taxon>Dikarya</taxon>
        <taxon>Basidiomycota</taxon>
        <taxon>Agaricomycotina</taxon>
        <taxon>Agaricomycetes</taxon>
        <taxon>Agaricomycetidae</taxon>
        <taxon>Agaricales</taxon>
        <taxon>Agaricineae</taxon>
        <taxon>Agaricaceae</taxon>
        <taxon>Macrolepiota</taxon>
    </lineage>
</organism>
<keyword evidence="6" id="KW-1185">Reference proteome</keyword>
<evidence type="ECO:0000256" key="2">
    <source>
        <dbReference type="SAM" id="Phobius"/>
    </source>
</evidence>
<accession>A0A9P5XNB0</accession>
<keyword evidence="2" id="KW-1133">Transmembrane helix</keyword>
<keyword evidence="2" id="KW-0472">Membrane</keyword>
<protein>
    <recommendedName>
        <fullName evidence="4">Dystroglycan-type cadherin-like domain-containing protein</fullName>
    </recommendedName>
</protein>
<feature type="signal peptide" evidence="3">
    <location>
        <begin position="1"/>
        <end position="28"/>
    </location>
</feature>
<dbReference type="GO" id="GO:0005509">
    <property type="term" value="F:calcium ion binding"/>
    <property type="evidence" value="ECO:0007669"/>
    <property type="project" value="InterPro"/>
</dbReference>
<feature type="domain" description="Dystroglycan-type cadherin-like" evidence="4">
    <location>
        <begin position="153"/>
        <end position="260"/>
    </location>
</feature>
<feature type="region of interest" description="Disordered" evidence="1">
    <location>
        <begin position="661"/>
        <end position="704"/>
    </location>
</feature>
<dbReference type="Pfam" id="PF05345">
    <property type="entry name" value="He_PIG"/>
    <property type="match status" value="2"/>
</dbReference>
<dbReference type="Gene3D" id="2.60.40.10">
    <property type="entry name" value="Immunoglobulins"/>
    <property type="match status" value="2"/>
</dbReference>